<evidence type="ECO:0000256" key="6">
    <source>
        <dbReference type="SAM" id="SignalP"/>
    </source>
</evidence>
<keyword evidence="5 6" id="KW-0732">Signal</keyword>
<dbReference type="CDD" id="cd01146">
    <property type="entry name" value="FhuD"/>
    <property type="match status" value="1"/>
</dbReference>
<keyword evidence="9" id="KW-1185">Reference proteome</keyword>
<dbReference type="PANTHER" id="PTHR30532:SF25">
    <property type="entry name" value="IRON(III) DICITRATE-BINDING PERIPLASMIC PROTEIN"/>
    <property type="match status" value="1"/>
</dbReference>
<dbReference type="PROSITE" id="PS50983">
    <property type="entry name" value="FE_B12_PBP"/>
    <property type="match status" value="1"/>
</dbReference>
<organism evidence="8 9">
    <name type="scientific">Martelella mangrovi</name>
    <dbReference type="NCBI Taxonomy" id="1397477"/>
    <lineage>
        <taxon>Bacteria</taxon>
        <taxon>Pseudomonadati</taxon>
        <taxon>Pseudomonadota</taxon>
        <taxon>Alphaproteobacteria</taxon>
        <taxon>Hyphomicrobiales</taxon>
        <taxon>Aurantimonadaceae</taxon>
        <taxon>Martelella</taxon>
    </lineage>
</organism>
<protein>
    <submittedName>
        <fullName evidence="8">Iron complex transport system substrate-binding protein</fullName>
    </submittedName>
</protein>
<evidence type="ECO:0000256" key="5">
    <source>
        <dbReference type="ARBA" id="ARBA00022729"/>
    </source>
</evidence>
<name>A0ABV2IGK9_9HYPH</name>
<dbReference type="Pfam" id="PF01497">
    <property type="entry name" value="Peripla_BP_2"/>
    <property type="match status" value="1"/>
</dbReference>
<reference evidence="8 9" key="1">
    <citation type="submission" date="2024-06" db="EMBL/GenBank/DDBJ databases">
        <title>Genomic Encyclopedia of Type Strains, Phase IV (KMG-IV): sequencing the most valuable type-strain genomes for metagenomic binning, comparative biology and taxonomic classification.</title>
        <authorList>
            <person name="Goeker M."/>
        </authorList>
    </citation>
    <scope>NUCLEOTIDE SEQUENCE [LARGE SCALE GENOMIC DNA]</scope>
    <source>
        <strain evidence="8 9">DSM 28102</strain>
    </source>
</reference>
<evidence type="ECO:0000256" key="1">
    <source>
        <dbReference type="ARBA" id="ARBA00004196"/>
    </source>
</evidence>
<dbReference type="InterPro" id="IPR002491">
    <property type="entry name" value="ABC_transptr_periplasmic_BD"/>
</dbReference>
<evidence type="ECO:0000256" key="4">
    <source>
        <dbReference type="ARBA" id="ARBA00022496"/>
    </source>
</evidence>
<keyword evidence="4" id="KW-0406">Ion transport</keyword>
<sequence length="303" mass="31818">MLFYTGVLRALLVTAVTSAAMVGATAFAGLAQAQTHVMTHARGETEVPSTPQRVVVLEPVQLDTAIALGIVPVGSPVVNTAAGIPAYLGEAAADIAVVGTFTELNLEAIAALRPDLIIGTELRFSALYDQLSAIAPTVFMAAQTDPWRDNVDFTARALGSTTGADELLATYDARCAEIKDRYSVEGKTAQFIRPRDTVLSIYAPTSFAGATLECVGFTIPERDWDDAISSDISPENVLGATADYVFVSSTQPEDPNAIPPSIQANAESFPNLFAVQMGYWVSGVGSVGGMAVLDDIEKALAAE</sequence>
<dbReference type="Proteomes" id="UP001549164">
    <property type="component" value="Unassembled WGS sequence"/>
</dbReference>
<evidence type="ECO:0000259" key="7">
    <source>
        <dbReference type="PROSITE" id="PS50983"/>
    </source>
</evidence>
<comment type="similarity">
    <text evidence="2">Belongs to the bacterial solute-binding protein 8 family.</text>
</comment>
<proteinExistence type="inferred from homology"/>
<dbReference type="InterPro" id="IPR051313">
    <property type="entry name" value="Bact_iron-sidero_bind"/>
</dbReference>
<dbReference type="PANTHER" id="PTHR30532">
    <property type="entry name" value="IRON III DICITRATE-BINDING PERIPLASMIC PROTEIN"/>
    <property type="match status" value="1"/>
</dbReference>
<dbReference type="EMBL" id="JBEPLY010000020">
    <property type="protein sequence ID" value="MET3602060.1"/>
    <property type="molecule type" value="Genomic_DNA"/>
</dbReference>
<keyword evidence="3" id="KW-0813">Transport</keyword>
<feature type="domain" description="Fe/B12 periplasmic-binding" evidence="7">
    <location>
        <begin position="53"/>
        <end position="303"/>
    </location>
</feature>
<comment type="subcellular location">
    <subcellularLocation>
        <location evidence="1">Cell envelope</location>
    </subcellularLocation>
</comment>
<evidence type="ECO:0000313" key="9">
    <source>
        <dbReference type="Proteomes" id="UP001549164"/>
    </source>
</evidence>
<accession>A0ABV2IGK9</accession>
<gene>
    <name evidence="8" type="ORF">ABID12_004027</name>
</gene>
<dbReference type="Gene3D" id="3.40.50.1980">
    <property type="entry name" value="Nitrogenase molybdenum iron protein domain"/>
    <property type="match status" value="2"/>
</dbReference>
<feature type="chain" id="PRO_5046436054" evidence="6">
    <location>
        <begin position="20"/>
        <end position="303"/>
    </location>
</feature>
<evidence type="ECO:0000313" key="8">
    <source>
        <dbReference type="EMBL" id="MET3602060.1"/>
    </source>
</evidence>
<dbReference type="RefSeq" id="WP_354435823.1">
    <property type="nucleotide sequence ID" value="NZ_JBEPLY010000020.1"/>
</dbReference>
<keyword evidence="4" id="KW-0408">Iron</keyword>
<dbReference type="SUPFAM" id="SSF53807">
    <property type="entry name" value="Helical backbone' metal receptor"/>
    <property type="match status" value="1"/>
</dbReference>
<feature type="signal peptide" evidence="6">
    <location>
        <begin position="1"/>
        <end position="19"/>
    </location>
</feature>
<evidence type="ECO:0000256" key="3">
    <source>
        <dbReference type="ARBA" id="ARBA00022448"/>
    </source>
</evidence>
<comment type="caution">
    <text evidence="8">The sequence shown here is derived from an EMBL/GenBank/DDBJ whole genome shotgun (WGS) entry which is preliminary data.</text>
</comment>
<keyword evidence="4" id="KW-0410">Iron transport</keyword>
<evidence type="ECO:0000256" key="2">
    <source>
        <dbReference type="ARBA" id="ARBA00008814"/>
    </source>
</evidence>